<reference evidence="3 4" key="1">
    <citation type="submission" date="2018-10" db="EMBL/GenBank/DDBJ databases">
        <title>Natronolimnobius sp. XQ-INN 246 isolated from Inner Mongolia Autonomous Region of China.</title>
        <authorList>
            <person name="Xue Q."/>
        </authorList>
    </citation>
    <scope>NUCLEOTIDE SEQUENCE [LARGE SCALE GENOMIC DNA]</scope>
    <source>
        <strain evidence="3 4">XQ-INN 246</strain>
    </source>
</reference>
<comment type="caution">
    <text evidence="3">The sequence shown here is derived from an EMBL/GenBank/DDBJ whole genome shotgun (WGS) entry which is preliminary data.</text>
</comment>
<sequence length="118" mass="13076">MLGAASLALGLIVMVLFTSWLVRRFRGPSSEQHESFERHREAQQREPPVELGETVTVAIEEFTVHHTGDKQAVCKVEGFVVFVEDLPSGLEVGDVIEAEILSFNRGYTSATARFLGRS</sequence>
<evidence type="ECO:0000259" key="2">
    <source>
        <dbReference type="PROSITE" id="PS50926"/>
    </source>
</evidence>
<dbReference type="EMBL" id="RBZW01000012">
    <property type="protein sequence ID" value="THE66093.1"/>
    <property type="molecule type" value="Genomic_DNA"/>
</dbReference>
<dbReference type="Pfam" id="PF01938">
    <property type="entry name" value="TRAM"/>
    <property type="match status" value="1"/>
</dbReference>
<organism evidence="3 4">
    <name type="scientific">Salinadaptatus halalkaliphilus</name>
    <dbReference type="NCBI Taxonomy" id="2419781"/>
    <lineage>
        <taxon>Archaea</taxon>
        <taxon>Methanobacteriati</taxon>
        <taxon>Methanobacteriota</taxon>
        <taxon>Stenosarchaea group</taxon>
        <taxon>Halobacteria</taxon>
        <taxon>Halobacteriales</taxon>
        <taxon>Natrialbaceae</taxon>
        <taxon>Salinadaptatus</taxon>
    </lineage>
</organism>
<accession>A0A4S3TRV5</accession>
<evidence type="ECO:0000313" key="4">
    <source>
        <dbReference type="Proteomes" id="UP000318864"/>
    </source>
</evidence>
<keyword evidence="4" id="KW-1185">Reference proteome</keyword>
<dbReference type="InterPro" id="IPR002792">
    <property type="entry name" value="TRAM_dom"/>
</dbReference>
<dbReference type="OrthoDB" id="157176at2157"/>
<evidence type="ECO:0000256" key="1">
    <source>
        <dbReference type="SAM" id="MobiDB-lite"/>
    </source>
</evidence>
<dbReference type="Gene3D" id="2.40.50.140">
    <property type="entry name" value="Nucleic acid-binding proteins"/>
    <property type="match status" value="1"/>
</dbReference>
<dbReference type="RefSeq" id="WP_141463431.1">
    <property type="nucleotide sequence ID" value="NZ_RBZW01000012.1"/>
</dbReference>
<dbReference type="Proteomes" id="UP000318864">
    <property type="component" value="Unassembled WGS sequence"/>
</dbReference>
<dbReference type="PROSITE" id="PS50926">
    <property type="entry name" value="TRAM"/>
    <property type="match status" value="1"/>
</dbReference>
<feature type="compositionally biased region" description="Basic and acidic residues" evidence="1">
    <location>
        <begin position="31"/>
        <end position="48"/>
    </location>
</feature>
<dbReference type="AlphaFoldDB" id="A0A4S3TRV5"/>
<dbReference type="InterPro" id="IPR012340">
    <property type="entry name" value="NA-bd_OB-fold"/>
</dbReference>
<protein>
    <submittedName>
        <fullName evidence="3">RNA-binding protein</fullName>
    </submittedName>
</protein>
<feature type="domain" description="TRAM" evidence="2">
    <location>
        <begin position="48"/>
        <end position="114"/>
    </location>
</feature>
<dbReference type="SUPFAM" id="SSF50249">
    <property type="entry name" value="Nucleic acid-binding proteins"/>
    <property type="match status" value="1"/>
</dbReference>
<feature type="region of interest" description="Disordered" evidence="1">
    <location>
        <begin position="29"/>
        <end position="50"/>
    </location>
</feature>
<name>A0A4S3TRV5_9EURY</name>
<evidence type="ECO:0000313" key="3">
    <source>
        <dbReference type="EMBL" id="THE66093.1"/>
    </source>
</evidence>
<proteinExistence type="predicted"/>
<gene>
    <name evidence="3" type="ORF">D8Y22_03995</name>
</gene>